<dbReference type="EC" id="2.7.1.180" evidence="2"/>
<evidence type="ECO:0000313" key="11">
    <source>
        <dbReference type="EMBL" id="GGM40400.1"/>
    </source>
</evidence>
<accession>A0A8H9L5W5</accession>
<dbReference type="EMBL" id="BMQG01000004">
    <property type="protein sequence ID" value="GGM40400.1"/>
    <property type="molecule type" value="Genomic_DNA"/>
</dbReference>
<dbReference type="Gene3D" id="3.10.520.10">
    <property type="entry name" value="ApbE-like domains"/>
    <property type="match status" value="1"/>
</dbReference>
<evidence type="ECO:0000256" key="2">
    <source>
        <dbReference type="ARBA" id="ARBA00011955"/>
    </source>
</evidence>
<evidence type="ECO:0000256" key="5">
    <source>
        <dbReference type="ARBA" id="ARBA00022679"/>
    </source>
</evidence>
<keyword evidence="4" id="KW-0285">Flavoprotein</keyword>
<evidence type="ECO:0000256" key="3">
    <source>
        <dbReference type="ARBA" id="ARBA00016337"/>
    </source>
</evidence>
<evidence type="ECO:0000256" key="10">
    <source>
        <dbReference type="ARBA" id="ARBA00048540"/>
    </source>
</evidence>
<dbReference type="PANTHER" id="PTHR30040">
    <property type="entry name" value="THIAMINE BIOSYNTHESIS LIPOPROTEIN APBE"/>
    <property type="match status" value="1"/>
</dbReference>
<dbReference type="PANTHER" id="PTHR30040:SF2">
    <property type="entry name" value="FAD:PROTEIN FMN TRANSFERASE"/>
    <property type="match status" value="1"/>
</dbReference>
<evidence type="ECO:0000256" key="4">
    <source>
        <dbReference type="ARBA" id="ARBA00022630"/>
    </source>
</evidence>
<dbReference type="GO" id="GO:0046872">
    <property type="term" value="F:metal ion binding"/>
    <property type="evidence" value="ECO:0007669"/>
    <property type="project" value="UniProtKB-KW"/>
</dbReference>
<dbReference type="SUPFAM" id="SSF143631">
    <property type="entry name" value="ApbE-like"/>
    <property type="match status" value="1"/>
</dbReference>
<comment type="cofactor">
    <cofactor evidence="1">
        <name>Mg(2+)</name>
        <dbReference type="ChEBI" id="CHEBI:18420"/>
    </cofactor>
</comment>
<dbReference type="InterPro" id="IPR024932">
    <property type="entry name" value="ApbE"/>
</dbReference>
<reference evidence="12" key="1">
    <citation type="journal article" date="2019" name="Int. J. Syst. Evol. Microbiol.">
        <title>The Global Catalogue of Microorganisms (GCM) 10K type strain sequencing project: providing services to taxonomists for standard genome sequencing and annotation.</title>
        <authorList>
            <consortium name="The Broad Institute Genomics Platform"/>
            <consortium name="The Broad Institute Genome Sequencing Center for Infectious Disease"/>
            <person name="Wu L."/>
            <person name="Ma J."/>
        </authorList>
    </citation>
    <scope>NUCLEOTIDE SEQUENCE [LARGE SCALE GENOMIC DNA]</scope>
    <source>
        <strain evidence="12">JCM 31047</strain>
    </source>
</reference>
<evidence type="ECO:0000256" key="6">
    <source>
        <dbReference type="ARBA" id="ARBA00022723"/>
    </source>
</evidence>
<keyword evidence="5 11" id="KW-0808">Transferase</keyword>
<name>A0A8H9L5W5_9DEIO</name>
<dbReference type="Pfam" id="PF02424">
    <property type="entry name" value="ApbE"/>
    <property type="match status" value="1"/>
</dbReference>
<evidence type="ECO:0000256" key="9">
    <source>
        <dbReference type="ARBA" id="ARBA00031306"/>
    </source>
</evidence>
<keyword evidence="7" id="KW-0274">FAD</keyword>
<evidence type="ECO:0000256" key="7">
    <source>
        <dbReference type="ARBA" id="ARBA00022827"/>
    </source>
</evidence>
<sequence length="286" mass="30003">MTHLPDLKLPDLSLHALGTTVRAQGAGAFAALREVRRLEALLTRFRPSPLTTLNARGELRDPPTDLRLALTHALDVARRTRGLITPAVLGALEAAGYTAAPGAGPVRPATPVPGLDVLAGVTVDDDLIRLPRGVRLDLGGTAKSWIAAQAARFLSGDALLDVGGDLHTQFTRPGTLGVRTPDGSPLYLNVGAGVAGVATSSVLTRVWAGGHHLIDPRTARPATAPWVQVTALAGRVTVAETLAKLALLGADDLLRDLAPPGTRLIAFDHARRAHTWEDGSWGRWAA</sequence>
<proteinExistence type="predicted"/>
<evidence type="ECO:0000313" key="12">
    <source>
        <dbReference type="Proteomes" id="UP000600547"/>
    </source>
</evidence>
<keyword evidence="12" id="KW-1185">Reference proteome</keyword>
<keyword evidence="8" id="KW-0460">Magnesium</keyword>
<evidence type="ECO:0000256" key="8">
    <source>
        <dbReference type="ARBA" id="ARBA00022842"/>
    </source>
</evidence>
<dbReference type="InterPro" id="IPR003374">
    <property type="entry name" value="ApbE-like_sf"/>
</dbReference>
<comment type="catalytic activity">
    <reaction evidence="10">
        <text>L-threonyl-[protein] + FAD = FMN-L-threonyl-[protein] + AMP + H(+)</text>
        <dbReference type="Rhea" id="RHEA:36847"/>
        <dbReference type="Rhea" id="RHEA-COMP:11060"/>
        <dbReference type="Rhea" id="RHEA-COMP:11061"/>
        <dbReference type="ChEBI" id="CHEBI:15378"/>
        <dbReference type="ChEBI" id="CHEBI:30013"/>
        <dbReference type="ChEBI" id="CHEBI:57692"/>
        <dbReference type="ChEBI" id="CHEBI:74257"/>
        <dbReference type="ChEBI" id="CHEBI:456215"/>
        <dbReference type="EC" id="2.7.1.180"/>
    </reaction>
</comment>
<protein>
    <recommendedName>
        <fullName evidence="3">FAD:protein FMN transferase</fullName>
        <ecNumber evidence="2">2.7.1.180</ecNumber>
    </recommendedName>
    <alternativeName>
        <fullName evidence="9">Flavin transferase</fullName>
    </alternativeName>
</protein>
<keyword evidence="6" id="KW-0479">Metal-binding</keyword>
<dbReference type="AlphaFoldDB" id="A0A8H9L5W5"/>
<dbReference type="Proteomes" id="UP000600547">
    <property type="component" value="Unassembled WGS sequence"/>
</dbReference>
<organism evidence="11 12">
    <name type="scientific">Deinococcus arenae</name>
    <dbReference type="NCBI Taxonomy" id="1452751"/>
    <lineage>
        <taxon>Bacteria</taxon>
        <taxon>Thermotogati</taxon>
        <taxon>Deinococcota</taxon>
        <taxon>Deinococci</taxon>
        <taxon>Deinococcales</taxon>
        <taxon>Deinococcaceae</taxon>
        <taxon>Deinococcus</taxon>
    </lineage>
</organism>
<comment type="caution">
    <text evidence="11">The sequence shown here is derived from an EMBL/GenBank/DDBJ whole genome shotgun (WGS) entry which is preliminary data.</text>
</comment>
<dbReference type="GO" id="GO:0016740">
    <property type="term" value="F:transferase activity"/>
    <property type="evidence" value="ECO:0007669"/>
    <property type="project" value="UniProtKB-KW"/>
</dbReference>
<dbReference type="RefSeq" id="WP_110831215.1">
    <property type="nucleotide sequence ID" value="NZ_BMQG01000004.1"/>
</dbReference>
<evidence type="ECO:0000256" key="1">
    <source>
        <dbReference type="ARBA" id="ARBA00001946"/>
    </source>
</evidence>
<gene>
    <name evidence="11" type="ORF">GCM10008956_16070</name>
</gene>